<accession>A0A167YJC3</accession>
<feature type="region of interest" description="Disordered" evidence="2">
    <location>
        <begin position="504"/>
        <end position="572"/>
    </location>
</feature>
<name>A0A167YJC3_9HYPO</name>
<dbReference type="Proteomes" id="UP000078544">
    <property type="component" value="Unassembled WGS sequence"/>
</dbReference>
<reference evidence="3 4" key="1">
    <citation type="journal article" date="2016" name="Genome Biol. Evol.">
        <title>Divergent and convergent evolution of fungal pathogenicity.</title>
        <authorList>
            <person name="Shang Y."/>
            <person name="Xiao G."/>
            <person name="Zheng P."/>
            <person name="Cen K."/>
            <person name="Zhan S."/>
            <person name="Wang C."/>
        </authorList>
    </citation>
    <scope>NUCLEOTIDE SEQUENCE [LARGE SCALE GENOMIC DNA]</scope>
    <source>
        <strain evidence="3 4">RCEF 2490</strain>
    </source>
</reference>
<gene>
    <name evidence="3" type="ORF">AAL_06658</name>
</gene>
<feature type="compositionally biased region" description="Pro residues" evidence="2">
    <location>
        <begin position="554"/>
        <end position="564"/>
    </location>
</feature>
<feature type="compositionally biased region" description="Polar residues" evidence="2">
    <location>
        <begin position="349"/>
        <end position="375"/>
    </location>
</feature>
<organism evidence="3 4">
    <name type="scientific">Moelleriella libera RCEF 2490</name>
    <dbReference type="NCBI Taxonomy" id="1081109"/>
    <lineage>
        <taxon>Eukaryota</taxon>
        <taxon>Fungi</taxon>
        <taxon>Dikarya</taxon>
        <taxon>Ascomycota</taxon>
        <taxon>Pezizomycotina</taxon>
        <taxon>Sordariomycetes</taxon>
        <taxon>Hypocreomycetidae</taxon>
        <taxon>Hypocreales</taxon>
        <taxon>Clavicipitaceae</taxon>
        <taxon>Moelleriella</taxon>
    </lineage>
</organism>
<dbReference type="InterPro" id="IPR020726">
    <property type="entry name" value="Bcl2_BH2_motif_CS"/>
</dbReference>
<dbReference type="EMBL" id="AZGY01000018">
    <property type="protein sequence ID" value="KZZ91422.1"/>
    <property type="molecule type" value="Genomic_DNA"/>
</dbReference>
<feature type="region of interest" description="Disordered" evidence="2">
    <location>
        <begin position="584"/>
        <end position="723"/>
    </location>
</feature>
<dbReference type="GO" id="GO:0042981">
    <property type="term" value="P:regulation of apoptotic process"/>
    <property type="evidence" value="ECO:0007669"/>
    <property type="project" value="InterPro"/>
</dbReference>
<dbReference type="STRING" id="1081109.A0A167YJC3"/>
<sequence>MDARLTSALPPPPYSPPRSRHQRSMSTAFEPNATPSSTTPPPATRLMMTQVQRLSPEPLGNNSFPPPPGAGTRANSRERRFGLPSLMSRRRDHGPSPSISPDLMASVVPLRGSAFPTSSRRELDRGPPPNPRTEPLAGPPAARRAISTGALEMPTSQRSRSASQSRWEPGMPLPPPPPGPPPSSSRSQSVHSIDRSSVPILSPPTRRPPPSGVTSLGPVPPTPAGWADRDASPSRLGQTGRGKSPGLVIDTATAASARDVPEPLESSNSHGGLNRARAVRHDKTILQRRAESRTRQSPRNSIDASGAQPHSITDIVVPSGSMASARRPVESSSSRSAGAKDVELPRTGDSLTQDSRNSTPRAPASAQQEAATQPFSPLLSKKAHVPVAATNQGAKASPFSLLQAQSPFGPRGVDASRTLTKASAHVLKHTTIGQTSEQFAAATVERVRAFASEEAEAASDADRVRLFADFIVKESRLRRERYSSAIGAMGSEIFDSTRDLFRPLSSPSSRKSGASLGEWTPSSTDAENSRRDSFGSFLRGESLPSSAPTSAKPPTTPSAGPPPGNSSWATNYMPCLSPILSMSVSDNHENASSRGRPSSRWWESDSQEEPRVFERSRRESKYMGVPKDKWCGEEHDAGARAGMGGSGSATTYPPEKTGWHHQASAENGTPRQLDPSSGGTPGSSFSAQSTYDKPGALDVSRLVTMPPPYPRHHPAVNNKHPKLMATRTSVRSLNEMAEVEGAKELFATASSKRRQDSSKAASQRRQALMASLQSEIDAGHMAYADAAAIESESQDQERDKNKDLEKEEYEKFQTEVVLPLNARLTERIAKAGELLDDLVDHLFDNGELDADMPQEEGDDRPELLEKLTLLKWIFETRESLHRANFDILSDRNARYQELITAPYRVAGNQEKLKSAEAFFAEDAAKRESAFANEVLERARVFRSVVEDAVQRGIALQLSAFWDIAPPLRRLLDSIPSNLEGFNIQIPAFEFEENPAYLDHPLQYLYSLLMHAEMSTYQFIEAHTNLLCLLHEVKEAEANAKARVLGGAQTSEADSTAICAEERKARAQAMRQEEDRQLTNDLKEKVREVQDQWRSALGEGIRNVKERTAEWLIVTGGWDEALEETATFSAL</sequence>
<comment type="caution">
    <text evidence="3">The sequence shown here is derived from an EMBL/GenBank/DDBJ whole genome shotgun (WGS) entry which is preliminary data.</text>
</comment>
<evidence type="ECO:0000256" key="2">
    <source>
        <dbReference type="SAM" id="MobiDB-lite"/>
    </source>
</evidence>
<feature type="compositionally biased region" description="Polar residues" evidence="2">
    <location>
        <begin position="295"/>
        <end position="311"/>
    </location>
</feature>
<dbReference type="PROSITE" id="PS01258">
    <property type="entry name" value="BH2"/>
    <property type="match status" value="1"/>
</dbReference>
<comment type="similarity">
    <text evidence="1">Belongs to the Bcl-2 family.</text>
</comment>
<evidence type="ECO:0000313" key="3">
    <source>
        <dbReference type="EMBL" id="KZZ91422.1"/>
    </source>
</evidence>
<feature type="compositionally biased region" description="Low complexity" evidence="2">
    <location>
        <begin position="184"/>
        <end position="197"/>
    </location>
</feature>
<feature type="compositionally biased region" description="Low complexity" evidence="2">
    <location>
        <begin position="675"/>
        <end position="686"/>
    </location>
</feature>
<keyword evidence="4" id="KW-1185">Reference proteome</keyword>
<feature type="compositionally biased region" description="Basic and acidic residues" evidence="2">
    <location>
        <begin position="279"/>
        <end position="294"/>
    </location>
</feature>
<feature type="compositionally biased region" description="Low complexity" evidence="2">
    <location>
        <begin position="156"/>
        <end position="170"/>
    </location>
</feature>
<dbReference type="OrthoDB" id="5367052at2759"/>
<protein>
    <submittedName>
        <fullName evidence="3">Uncharacterized protein</fullName>
    </submittedName>
</protein>
<feature type="compositionally biased region" description="Basic residues" evidence="2">
    <location>
        <begin position="710"/>
        <end position="722"/>
    </location>
</feature>
<feature type="region of interest" description="Disordered" evidence="2">
    <location>
        <begin position="1"/>
        <end position="376"/>
    </location>
</feature>
<proteinExistence type="inferred from homology"/>
<feature type="compositionally biased region" description="Low complexity" evidence="2">
    <location>
        <begin position="544"/>
        <end position="553"/>
    </location>
</feature>
<evidence type="ECO:0000256" key="1">
    <source>
        <dbReference type="ARBA" id="ARBA00009458"/>
    </source>
</evidence>
<dbReference type="AlphaFoldDB" id="A0A167YJC3"/>
<evidence type="ECO:0000313" key="4">
    <source>
        <dbReference type="Proteomes" id="UP000078544"/>
    </source>
</evidence>
<feature type="compositionally biased region" description="Pro residues" evidence="2">
    <location>
        <begin position="171"/>
        <end position="183"/>
    </location>
</feature>
<feature type="compositionally biased region" description="Pro residues" evidence="2">
    <location>
        <begin position="201"/>
        <end position="211"/>
    </location>
</feature>
<feature type="compositionally biased region" description="Basic and acidic residues" evidence="2">
    <location>
        <begin position="608"/>
        <end position="638"/>
    </location>
</feature>